<organism evidence="2 3">
    <name type="scientific">Petrolisthes manimaculis</name>
    <dbReference type="NCBI Taxonomy" id="1843537"/>
    <lineage>
        <taxon>Eukaryota</taxon>
        <taxon>Metazoa</taxon>
        <taxon>Ecdysozoa</taxon>
        <taxon>Arthropoda</taxon>
        <taxon>Crustacea</taxon>
        <taxon>Multicrustacea</taxon>
        <taxon>Malacostraca</taxon>
        <taxon>Eumalacostraca</taxon>
        <taxon>Eucarida</taxon>
        <taxon>Decapoda</taxon>
        <taxon>Pleocyemata</taxon>
        <taxon>Anomura</taxon>
        <taxon>Galatheoidea</taxon>
        <taxon>Porcellanidae</taxon>
        <taxon>Petrolisthes</taxon>
    </lineage>
</organism>
<protein>
    <submittedName>
        <fullName evidence="2">Uncharacterized protein</fullName>
    </submittedName>
</protein>
<evidence type="ECO:0000256" key="1">
    <source>
        <dbReference type="SAM" id="SignalP"/>
    </source>
</evidence>
<feature type="signal peptide" evidence="1">
    <location>
        <begin position="1"/>
        <end position="18"/>
    </location>
</feature>
<keyword evidence="3" id="KW-1185">Reference proteome</keyword>
<evidence type="ECO:0000313" key="2">
    <source>
        <dbReference type="EMBL" id="KAK4310673.1"/>
    </source>
</evidence>
<dbReference type="EMBL" id="JAWZYT010001606">
    <property type="protein sequence ID" value="KAK4310673.1"/>
    <property type="molecule type" value="Genomic_DNA"/>
</dbReference>
<evidence type="ECO:0000313" key="3">
    <source>
        <dbReference type="Proteomes" id="UP001292094"/>
    </source>
</evidence>
<dbReference type="Proteomes" id="UP001292094">
    <property type="component" value="Unassembled WGS sequence"/>
</dbReference>
<gene>
    <name evidence="2" type="ORF">Pmani_017773</name>
</gene>
<sequence>MCPGGLLVVSDLLGLVQAPFFTVRSGVRLHAQGEEVSRSWHHCCLGDETTRTAGGGYKQTWGKDSESLHMCGESSSIPCLPLSRKLLLVPFPMEFQTCSGDLSHKCFVLHHPSLLPTWSTVEWKPDMNSS</sequence>
<dbReference type="AlphaFoldDB" id="A0AAE1PMA7"/>
<reference evidence="2" key="1">
    <citation type="submission" date="2023-11" db="EMBL/GenBank/DDBJ databases">
        <title>Genome assemblies of two species of porcelain crab, Petrolisthes cinctipes and Petrolisthes manimaculis (Anomura: Porcellanidae).</title>
        <authorList>
            <person name="Angst P."/>
        </authorList>
    </citation>
    <scope>NUCLEOTIDE SEQUENCE</scope>
    <source>
        <strain evidence="2">PB745_02</strain>
        <tissue evidence="2">Gill</tissue>
    </source>
</reference>
<feature type="chain" id="PRO_5042261717" evidence="1">
    <location>
        <begin position="19"/>
        <end position="130"/>
    </location>
</feature>
<comment type="caution">
    <text evidence="2">The sequence shown here is derived from an EMBL/GenBank/DDBJ whole genome shotgun (WGS) entry which is preliminary data.</text>
</comment>
<proteinExistence type="predicted"/>
<keyword evidence="1" id="KW-0732">Signal</keyword>
<name>A0AAE1PMA7_9EUCA</name>
<accession>A0AAE1PMA7</accession>